<evidence type="ECO:0000313" key="10">
    <source>
        <dbReference type="Proteomes" id="UP000502958"/>
    </source>
</evidence>
<dbReference type="Gene3D" id="1.10.1040.10">
    <property type="entry name" value="N-(1-d-carboxylethyl)-l-norvaline Dehydrogenase, domain 2"/>
    <property type="match status" value="1"/>
</dbReference>
<evidence type="ECO:0000256" key="1">
    <source>
        <dbReference type="ARBA" id="ARBA00006541"/>
    </source>
</evidence>
<evidence type="ECO:0000256" key="5">
    <source>
        <dbReference type="ARBA" id="ARBA00023027"/>
    </source>
</evidence>
<dbReference type="InterPro" id="IPR013118">
    <property type="entry name" value="Mannitol_DH_C"/>
</dbReference>
<dbReference type="NCBIfam" id="NF002646">
    <property type="entry name" value="PRK02318.1-2"/>
    <property type="match status" value="1"/>
</dbReference>
<reference evidence="9 10" key="1">
    <citation type="submission" date="2020-01" db="EMBL/GenBank/DDBJ databases">
        <title>Complete genome of Buchnera aphidicola isolated from Chaitophorus populeti.</title>
        <authorList>
            <person name="Park J."/>
            <person name="Xi H."/>
        </authorList>
    </citation>
    <scope>NUCLEOTIDE SEQUENCE [LARGE SCALE GENOMIC DNA]</scope>
    <source>
        <strain evidence="9 10">UsonBac</strain>
    </source>
</reference>
<evidence type="ECO:0000256" key="2">
    <source>
        <dbReference type="ARBA" id="ARBA00012939"/>
    </source>
</evidence>
<dbReference type="InterPro" id="IPR023028">
    <property type="entry name" value="Mannitol_1_phos_5_DH"/>
</dbReference>
<keyword evidence="4 6" id="KW-0560">Oxidoreductase</keyword>
<feature type="binding site" evidence="6">
    <location>
        <begin position="3"/>
        <end position="14"/>
    </location>
    <ligand>
        <name>NAD(+)</name>
        <dbReference type="ChEBI" id="CHEBI:57540"/>
    </ligand>
</feature>
<feature type="domain" description="Mannitol dehydrogenase N-terminal" evidence="7">
    <location>
        <begin position="1"/>
        <end position="196"/>
    </location>
</feature>
<dbReference type="NCBIfam" id="NF002652">
    <property type="entry name" value="PRK02318.2-5"/>
    <property type="match status" value="1"/>
</dbReference>
<dbReference type="AlphaFoldDB" id="A0A6C1FCV9"/>
<dbReference type="InterPro" id="IPR036291">
    <property type="entry name" value="NAD(P)-bd_dom_sf"/>
</dbReference>
<protein>
    <recommendedName>
        <fullName evidence="3 6">Mannitol-1-phosphate 5-dehydrogenase</fullName>
        <ecNumber evidence="2 6">1.1.1.17</ecNumber>
    </recommendedName>
</protein>
<evidence type="ECO:0000256" key="3">
    <source>
        <dbReference type="ARBA" id="ARBA00016219"/>
    </source>
</evidence>
<dbReference type="HAMAP" id="MF_00196">
    <property type="entry name" value="Mannitol_dehydrog"/>
    <property type="match status" value="1"/>
</dbReference>
<evidence type="ECO:0000256" key="6">
    <source>
        <dbReference type="HAMAP-Rule" id="MF_00196"/>
    </source>
</evidence>
<comment type="catalytic activity">
    <reaction evidence="6">
        <text>D-mannitol 1-phosphate + NAD(+) = beta-D-fructose 6-phosphate + NADH + H(+)</text>
        <dbReference type="Rhea" id="RHEA:19661"/>
        <dbReference type="ChEBI" id="CHEBI:15378"/>
        <dbReference type="ChEBI" id="CHEBI:57540"/>
        <dbReference type="ChEBI" id="CHEBI:57634"/>
        <dbReference type="ChEBI" id="CHEBI:57945"/>
        <dbReference type="ChEBI" id="CHEBI:61381"/>
        <dbReference type="EC" id="1.1.1.17"/>
    </reaction>
</comment>
<comment type="similarity">
    <text evidence="1 6">Belongs to the mannitol dehydrogenase family.</text>
</comment>
<dbReference type="NCBIfam" id="NF002650">
    <property type="entry name" value="PRK02318.2-2"/>
    <property type="match status" value="1"/>
</dbReference>
<dbReference type="Pfam" id="PF08125">
    <property type="entry name" value="Mannitol_dh_C"/>
    <property type="match status" value="1"/>
</dbReference>
<dbReference type="SUPFAM" id="SSF51735">
    <property type="entry name" value="NAD(P)-binding Rossmann-fold domains"/>
    <property type="match status" value="1"/>
</dbReference>
<evidence type="ECO:0000259" key="8">
    <source>
        <dbReference type="Pfam" id="PF08125"/>
    </source>
</evidence>
<name>A0A6C1FCV9_BUCUN</name>
<dbReference type="InterPro" id="IPR000669">
    <property type="entry name" value="Mannitol_DH"/>
</dbReference>
<evidence type="ECO:0000259" key="7">
    <source>
        <dbReference type="Pfam" id="PF01232"/>
    </source>
</evidence>
<dbReference type="InterPro" id="IPR008927">
    <property type="entry name" value="6-PGluconate_DH-like_C_sf"/>
</dbReference>
<dbReference type="EMBL" id="CP047588">
    <property type="protein sequence ID" value="QIE02240.1"/>
    <property type="molecule type" value="Genomic_DNA"/>
</dbReference>
<dbReference type="Gene3D" id="3.40.50.720">
    <property type="entry name" value="NAD(P)-binding Rossmann-like Domain"/>
    <property type="match status" value="1"/>
</dbReference>
<dbReference type="Proteomes" id="UP000502958">
    <property type="component" value="Chromosome"/>
</dbReference>
<dbReference type="PANTHER" id="PTHR30524:SF0">
    <property type="entry name" value="ALTRONATE OXIDOREDUCTASE-RELATED"/>
    <property type="match status" value="1"/>
</dbReference>
<dbReference type="PRINTS" id="PR00084">
    <property type="entry name" value="MTLDHDRGNASE"/>
</dbReference>
<accession>A0A6C1FCV9</accession>
<keyword evidence="5 6" id="KW-0520">NAD</keyword>
<dbReference type="EC" id="1.1.1.17" evidence="2 6"/>
<dbReference type="PANTHER" id="PTHR30524">
    <property type="entry name" value="MANNITOL-1-PHOSPHATE 5-DEHYDROGENASE"/>
    <property type="match status" value="1"/>
</dbReference>
<sequence>MKALHFGAGNIGRGFIGKTLSESGFDIIFADLNQDIINLINYYKQYSVKTVGINLHKITDIKKISAINCKDEKIFEQISAVDLITTAVGVNALNSIAIIITKGIILKIKRGSLKTLNIIACENKIKASSFLKEAVLKILPNKYHNYLNQYIGFVDCSIDTIIPSSNHNQSNLLVIAEEFKEWIVNANQFKGIIPKILDMKLSHDLNPFIERKLLTLNTGHAIASYLGLIKQYKTIKEAIQNPKIRMIVKNAMEESGSVLIKRYFFDKHDHLNYIKKIFLRFENNFLSDRLERIGRNPLQKLGSEERLIKPILGSIEYKLPYANLSKGVAAACHYFNCNDLESMKLASLIKEKGIEKTLMHICNFKLNKEAIYCIKKSYYEIIQEMQ</sequence>
<dbReference type="GO" id="GO:0019592">
    <property type="term" value="P:mannitol catabolic process"/>
    <property type="evidence" value="ECO:0007669"/>
    <property type="project" value="TreeGrafter"/>
</dbReference>
<dbReference type="InterPro" id="IPR013328">
    <property type="entry name" value="6PGD_dom2"/>
</dbReference>
<feature type="domain" description="Mannitol dehydrogenase C-terminal" evidence="8">
    <location>
        <begin position="204"/>
        <end position="345"/>
    </location>
</feature>
<dbReference type="RefSeq" id="WP_163119695.1">
    <property type="nucleotide sequence ID" value="NZ_CP047588.1"/>
</dbReference>
<gene>
    <name evidence="6" type="primary">mtlD</name>
    <name evidence="9" type="ORF">GUU85_02700</name>
</gene>
<dbReference type="GO" id="GO:0008926">
    <property type="term" value="F:mannitol-1-phosphate 5-dehydrogenase activity"/>
    <property type="evidence" value="ECO:0007669"/>
    <property type="project" value="UniProtKB-UniRule"/>
</dbReference>
<dbReference type="InterPro" id="IPR013131">
    <property type="entry name" value="Mannitol_DH_N"/>
</dbReference>
<evidence type="ECO:0000313" key="9">
    <source>
        <dbReference type="EMBL" id="QIE02240.1"/>
    </source>
</evidence>
<dbReference type="Pfam" id="PF01232">
    <property type="entry name" value="Mannitol_dh"/>
    <property type="match status" value="1"/>
</dbReference>
<evidence type="ECO:0000256" key="4">
    <source>
        <dbReference type="ARBA" id="ARBA00023002"/>
    </source>
</evidence>
<dbReference type="SUPFAM" id="SSF48179">
    <property type="entry name" value="6-phosphogluconate dehydrogenase C-terminal domain-like"/>
    <property type="match status" value="1"/>
</dbReference>
<dbReference type="GO" id="GO:0005829">
    <property type="term" value="C:cytosol"/>
    <property type="evidence" value="ECO:0007669"/>
    <property type="project" value="TreeGrafter"/>
</dbReference>
<proteinExistence type="inferred from homology"/>
<organism evidence="9 10">
    <name type="scientific">Buchnera aphidicola subsp. Uroleucon sonchi</name>
    <dbReference type="NCBI Taxonomy" id="118118"/>
    <lineage>
        <taxon>Bacteria</taxon>
        <taxon>Pseudomonadati</taxon>
        <taxon>Pseudomonadota</taxon>
        <taxon>Gammaproteobacteria</taxon>
        <taxon>Enterobacterales</taxon>
        <taxon>Erwiniaceae</taxon>
        <taxon>Buchnera</taxon>
    </lineage>
</organism>